<reference evidence="1 2" key="1">
    <citation type="submission" date="2014-12" db="EMBL/GenBank/DDBJ databases">
        <title>16Stimator: statistical estimation of ribosomal gene copy numbers from draft genome assemblies.</title>
        <authorList>
            <person name="Perisin M.A."/>
            <person name="Vetter M."/>
            <person name="Gilbert J.A."/>
            <person name="Bergelson J."/>
        </authorList>
    </citation>
    <scope>NUCLEOTIDE SEQUENCE [LARGE SCALE GENOMIC DNA]</scope>
    <source>
        <strain evidence="1 2">MEJ086</strain>
    </source>
</reference>
<dbReference type="Proteomes" id="UP000032068">
    <property type="component" value="Unassembled WGS sequence"/>
</dbReference>
<dbReference type="AlphaFoldDB" id="A0A0D0ITS5"/>
<evidence type="ECO:0000313" key="1">
    <source>
        <dbReference type="EMBL" id="KIP96527.1"/>
    </source>
</evidence>
<sequence>MEKQAPLWPVGPEVKTEWATFQITEREQPFRRAARMLLVDMEAAGRERATRNRPLSAAIVGFLEV</sequence>
<organism evidence="1 2">
    <name type="scientific">Pseudomonas fulva</name>
    <dbReference type="NCBI Taxonomy" id="47880"/>
    <lineage>
        <taxon>Bacteria</taxon>
        <taxon>Pseudomonadati</taxon>
        <taxon>Pseudomonadota</taxon>
        <taxon>Gammaproteobacteria</taxon>
        <taxon>Pseudomonadales</taxon>
        <taxon>Pseudomonadaceae</taxon>
        <taxon>Pseudomonas</taxon>
    </lineage>
</organism>
<comment type="caution">
    <text evidence="1">The sequence shown here is derived from an EMBL/GenBank/DDBJ whole genome shotgun (WGS) entry which is preliminary data.</text>
</comment>
<protein>
    <submittedName>
        <fullName evidence="1">Uncharacterized protein</fullName>
    </submittedName>
</protein>
<dbReference type="EMBL" id="JXQW01000062">
    <property type="protein sequence ID" value="KIP96527.1"/>
    <property type="molecule type" value="Genomic_DNA"/>
</dbReference>
<proteinExistence type="predicted"/>
<name>A0A0D0ITS5_9PSED</name>
<evidence type="ECO:0000313" key="2">
    <source>
        <dbReference type="Proteomes" id="UP000032068"/>
    </source>
</evidence>
<accession>A0A0D0ITS5</accession>
<gene>
    <name evidence="1" type="ORF">RU08_19805</name>
</gene>